<dbReference type="InterPro" id="IPR036779">
    <property type="entry name" value="LysM_dom_sf"/>
</dbReference>
<dbReference type="Pfam" id="PF01476">
    <property type="entry name" value="LysM"/>
    <property type="match status" value="1"/>
</dbReference>
<proteinExistence type="predicted"/>
<evidence type="ECO:0000259" key="1">
    <source>
        <dbReference type="PROSITE" id="PS50914"/>
    </source>
</evidence>
<dbReference type="Gene3D" id="3.10.350.10">
    <property type="entry name" value="LysM domain"/>
    <property type="match status" value="1"/>
</dbReference>
<evidence type="ECO:0000259" key="2">
    <source>
        <dbReference type="PROSITE" id="PS51782"/>
    </source>
</evidence>
<dbReference type="InterPro" id="IPR007055">
    <property type="entry name" value="BON_dom"/>
</dbReference>
<dbReference type="SUPFAM" id="SSF54106">
    <property type="entry name" value="LysM domain"/>
    <property type="match status" value="1"/>
</dbReference>
<dbReference type="EMBL" id="JAOSHO010000571">
    <property type="protein sequence ID" value="MCW1247624.1"/>
    <property type="molecule type" value="Genomic_DNA"/>
</dbReference>
<gene>
    <name evidence="3" type="primary">lysM</name>
    <name evidence="3" type="ORF">OC610_24630</name>
</gene>
<dbReference type="InterPro" id="IPR018392">
    <property type="entry name" value="LysM"/>
</dbReference>
<dbReference type="Proteomes" id="UP001061999">
    <property type="component" value="Unassembled WGS sequence"/>
</dbReference>
<dbReference type="PROSITE" id="PS51782">
    <property type="entry name" value="LYSM"/>
    <property type="match status" value="1"/>
</dbReference>
<dbReference type="PANTHER" id="PTHR34700">
    <property type="entry name" value="POTASSIUM BINDING PROTEIN KBP"/>
    <property type="match status" value="1"/>
</dbReference>
<dbReference type="PANTHER" id="PTHR34700:SF8">
    <property type="entry name" value="POTASSIUM BINDING PROTEIN KBP"/>
    <property type="match status" value="1"/>
</dbReference>
<dbReference type="SMART" id="SM00257">
    <property type="entry name" value="LysM"/>
    <property type="match status" value="1"/>
</dbReference>
<evidence type="ECO:0000313" key="4">
    <source>
        <dbReference type="Proteomes" id="UP001061999"/>
    </source>
</evidence>
<dbReference type="InterPro" id="IPR052196">
    <property type="entry name" value="Bact_Kbp"/>
</dbReference>
<dbReference type="Gene3D" id="3.30.1340.30">
    <property type="match status" value="1"/>
</dbReference>
<reference evidence="3" key="1">
    <citation type="submission" date="2022-07" db="EMBL/GenBank/DDBJ databases">
        <title>Pseudomonas agronomica sp. nov.: a novel bacterium with biotechnological application in the synthesis of biofertilizers from valorized agricultural residues.</title>
        <authorList>
            <person name="Robas M."/>
            <person name="Fernandez V.M."/>
            <person name="Luna L."/>
            <person name="Provanza A."/>
            <person name="Jimenez P.A."/>
        </authorList>
    </citation>
    <scope>NUCLEOTIDE SEQUENCE</scope>
    <source>
        <strain evidence="3">SAICEU22T</strain>
    </source>
</reference>
<evidence type="ECO:0000313" key="3">
    <source>
        <dbReference type="EMBL" id="MCW1247624.1"/>
    </source>
</evidence>
<sequence>MSLFSFLKDAGEKILDALTPDKAEANSEALTKHVQDALTGIDTSRIQIKVEGEKVIATGEAATQEEKEKILLALGNVAGISGVDDQITVTGPVAAAARFVTVERGDTLSAISKRVYQDANKYNKIFEANKPMLKHPDKIYPGQVLRIPD</sequence>
<comment type="caution">
    <text evidence="3">The sequence shown here is derived from an EMBL/GenBank/DDBJ whole genome shotgun (WGS) entry which is preliminary data.</text>
</comment>
<organism evidence="3 4">
    <name type="scientific">Pseudomonas agronomica</name>
    <dbReference type="NCBI Taxonomy" id="2979328"/>
    <lineage>
        <taxon>Bacteria</taxon>
        <taxon>Pseudomonadati</taxon>
        <taxon>Pseudomonadota</taxon>
        <taxon>Gammaproteobacteria</taxon>
        <taxon>Pseudomonadales</taxon>
        <taxon>Pseudomonadaceae</taxon>
        <taxon>Pseudomonas</taxon>
    </lineage>
</organism>
<dbReference type="CDD" id="cd00118">
    <property type="entry name" value="LysM"/>
    <property type="match status" value="1"/>
</dbReference>
<dbReference type="NCBIfam" id="NF008399">
    <property type="entry name" value="PRK11198.1"/>
    <property type="match status" value="1"/>
</dbReference>
<keyword evidence="4" id="KW-1185">Reference proteome</keyword>
<name>A0ABT3FEV3_9PSED</name>
<protein>
    <submittedName>
        <fullName evidence="3">Peptidoglycan-binding protein LysM</fullName>
    </submittedName>
</protein>
<feature type="domain" description="LysM" evidence="2">
    <location>
        <begin position="98"/>
        <end position="147"/>
    </location>
</feature>
<dbReference type="RefSeq" id="WP_264431571.1">
    <property type="nucleotide sequence ID" value="NZ_JAOSHO010000571.1"/>
</dbReference>
<dbReference type="Pfam" id="PF04972">
    <property type="entry name" value="BON"/>
    <property type="match status" value="1"/>
</dbReference>
<dbReference type="PROSITE" id="PS50914">
    <property type="entry name" value="BON"/>
    <property type="match status" value="1"/>
</dbReference>
<feature type="domain" description="BON" evidence="1">
    <location>
        <begin position="23"/>
        <end position="91"/>
    </location>
</feature>
<accession>A0ABT3FEV3</accession>